<accession>A0A6C0ALS6</accession>
<sequence>MNTYSFSTQLKQNKITQYCNNNIPIVIFHIGNQDYLKKCLEFNSKNNRVFLLGTSGNKEFININNVIHIDVNKLNNSSKVKTFQDHFINFSSNPHDAEFLCFLRIFYIYQFMTHYNIKQVFHLDSDCVVLKNINDISFNKNVAYSYHESKEKHKMRACIHNGLLTYDFCQKFIDLCFDIYVNKTKLHLIKPIIEYFFQNDIDGGVSDMVLFYLLRKNVQNLNIPFDGGVFMHNLNIGEGWLGKSQYELMEDLSGNYIIKITKKDNEYQIYDIINKKYYNLYSIHFQGEAKKHLRNIDTFLT</sequence>
<dbReference type="EMBL" id="MN740676">
    <property type="protein sequence ID" value="QHS80245.1"/>
    <property type="molecule type" value="Genomic_DNA"/>
</dbReference>
<dbReference type="AlphaFoldDB" id="A0A6C0ALS6"/>
<name>A0A6C0ALS6_9ZZZZ</name>
<organism evidence="1">
    <name type="scientific">viral metagenome</name>
    <dbReference type="NCBI Taxonomy" id="1070528"/>
    <lineage>
        <taxon>unclassified sequences</taxon>
        <taxon>metagenomes</taxon>
        <taxon>organismal metagenomes</taxon>
    </lineage>
</organism>
<evidence type="ECO:0000313" key="1">
    <source>
        <dbReference type="EMBL" id="QHS80245.1"/>
    </source>
</evidence>
<proteinExistence type="predicted"/>
<protein>
    <recommendedName>
        <fullName evidence="2">Nucleotide-diphospho-sugar transferase domain-containing protein</fullName>
    </recommendedName>
</protein>
<reference evidence="1" key="1">
    <citation type="journal article" date="2020" name="Nature">
        <title>Giant virus diversity and host interactions through global metagenomics.</title>
        <authorList>
            <person name="Schulz F."/>
            <person name="Roux S."/>
            <person name="Paez-Espino D."/>
            <person name="Jungbluth S."/>
            <person name="Walsh D.A."/>
            <person name="Denef V.J."/>
            <person name="McMahon K.D."/>
            <person name="Konstantinidis K.T."/>
            <person name="Eloe-Fadrosh E.A."/>
            <person name="Kyrpides N.C."/>
            <person name="Woyke T."/>
        </authorList>
    </citation>
    <scope>NUCLEOTIDE SEQUENCE</scope>
    <source>
        <strain evidence="1">GVMAG-S-1039698-54</strain>
    </source>
</reference>
<evidence type="ECO:0008006" key="2">
    <source>
        <dbReference type="Google" id="ProtNLM"/>
    </source>
</evidence>